<evidence type="ECO:0000313" key="2">
    <source>
        <dbReference type="Proteomes" id="UP000244855"/>
    </source>
</evidence>
<dbReference type="Pfam" id="PF13489">
    <property type="entry name" value="Methyltransf_23"/>
    <property type="match status" value="1"/>
</dbReference>
<gene>
    <name evidence="1" type="ORF">DM02DRAFT_641138</name>
</gene>
<dbReference type="AlphaFoldDB" id="A0A2V1DWX9"/>
<dbReference type="OrthoDB" id="184880at2759"/>
<keyword evidence="1" id="KW-0808">Transferase</keyword>
<dbReference type="EMBL" id="KZ805340">
    <property type="protein sequence ID" value="PVI02681.1"/>
    <property type="molecule type" value="Genomic_DNA"/>
</dbReference>
<dbReference type="GO" id="GO:0032259">
    <property type="term" value="P:methylation"/>
    <property type="evidence" value="ECO:0007669"/>
    <property type="project" value="UniProtKB-KW"/>
</dbReference>
<dbReference type="Proteomes" id="UP000244855">
    <property type="component" value="Unassembled WGS sequence"/>
</dbReference>
<sequence>MGKLAFAPVDFTRSGLHIIDSGTADGRWLVNLREQLHGKNNIYVGTDSVEKNLAKLSYPDITLEVGRIDTPWPKDWVERFDYVHQRLVLPGCEFIPVEEAVKNLVSLVKPGGWIELLEHDHNCPTSGGLDRADAMVRAIFTQNGFGYDYPLRMKGWLEDAGIVDLKQEVIDVPLGALNPNPEMAEKSTWQVTSAVKGVMPIARGPCSILSFRLPLGIPPEELEAIPDYTNREIKSRGGIQRMYIVYGRKPL</sequence>
<protein>
    <submittedName>
        <fullName evidence="1">Putative methyltransferase SirN-like protein</fullName>
    </submittedName>
</protein>
<organism evidence="1 2">
    <name type="scientific">Periconia macrospinosa</name>
    <dbReference type="NCBI Taxonomy" id="97972"/>
    <lineage>
        <taxon>Eukaryota</taxon>
        <taxon>Fungi</taxon>
        <taxon>Dikarya</taxon>
        <taxon>Ascomycota</taxon>
        <taxon>Pezizomycotina</taxon>
        <taxon>Dothideomycetes</taxon>
        <taxon>Pleosporomycetidae</taxon>
        <taxon>Pleosporales</taxon>
        <taxon>Massarineae</taxon>
        <taxon>Periconiaceae</taxon>
        <taxon>Periconia</taxon>
    </lineage>
</organism>
<reference evidence="1 2" key="1">
    <citation type="journal article" date="2018" name="Sci. Rep.">
        <title>Comparative genomics provides insights into the lifestyle and reveals functional heterogeneity of dark septate endophytic fungi.</title>
        <authorList>
            <person name="Knapp D.G."/>
            <person name="Nemeth J.B."/>
            <person name="Barry K."/>
            <person name="Hainaut M."/>
            <person name="Henrissat B."/>
            <person name="Johnson J."/>
            <person name="Kuo A."/>
            <person name="Lim J.H.P."/>
            <person name="Lipzen A."/>
            <person name="Nolan M."/>
            <person name="Ohm R.A."/>
            <person name="Tamas L."/>
            <person name="Grigoriev I.V."/>
            <person name="Spatafora J.W."/>
            <person name="Nagy L.G."/>
            <person name="Kovacs G.M."/>
        </authorList>
    </citation>
    <scope>NUCLEOTIDE SEQUENCE [LARGE SCALE GENOMIC DNA]</scope>
    <source>
        <strain evidence="1 2">DSE2036</strain>
    </source>
</reference>
<dbReference type="InterPro" id="IPR029063">
    <property type="entry name" value="SAM-dependent_MTases_sf"/>
</dbReference>
<name>A0A2V1DWX9_9PLEO</name>
<accession>A0A2V1DWX9</accession>
<dbReference type="SUPFAM" id="SSF53335">
    <property type="entry name" value="S-adenosyl-L-methionine-dependent methyltransferases"/>
    <property type="match status" value="1"/>
</dbReference>
<keyword evidence="2" id="KW-1185">Reference proteome</keyword>
<dbReference type="Gene3D" id="3.40.50.150">
    <property type="entry name" value="Vaccinia Virus protein VP39"/>
    <property type="match status" value="1"/>
</dbReference>
<keyword evidence="1" id="KW-0489">Methyltransferase</keyword>
<evidence type="ECO:0000313" key="1">
    <source>
        <dbReference type="EMBL" id="PVI02681.1"/>
    </source>
</evidence>
<dbReference type="STRING" id="97972.A0A2V1DWX9"/>
<proteinExistence type="predicted"/>
<dbReference type="GO" id="GO:0008168">
    <property type="term" value="F:methyltransferase activity"/>
    <property type="evidence" value="ECO:0007669"/>
    <property type="project" value="UniProtKB-KW"/>
</dbReference>